<keyword evidence="1" id="KW-0732">Signal</keyword>
<dbReference type="AlphaFoldDB" id="A0A937XE13"/>
<evidence type="ECO:0000313" key="3">
    <source>
        <dbReference type="Proteomes" id="UP000779900"/>
    </source>
</evidence>
<feature type="chain" id="PRO_5037666715" description="Outer membrane protein beta-barrel domain-containing protein" evidence="1">
    <location>
        <begin position="25"/>
        <end position="211"/>
    </location>
</feature>
<reference evidence="2" key="1">
    <citation type="submission" date="2019-03" db="EMBL/GenBank/DDBJ databases">
        <title>Lake Tanganyika Metagenome-Assembled Genomes (MAGs).</title>
        <authorList>
            <person name="Tran P."/>
        </authorList>
    </citation>
    <scope>NUCLEOTIDE SEQUENCE</scope>
    <source>
        <strain evidence="2">K_DeepCast_150m_m2_040</strain>
    </source>
</reference>
<dbReference type="EMBL" id="VGIR01000029">
    <property type="protein sequence ID" value="MBM3331442.1"/>
    <property type="molecule type" value="Genomic_DNA"/>
</dbReference>
<evidence type="ECO:0008006" key="4">
    <source>
        <dbReference type="Google" id="ProtNLM"/>
    </source>
</evidence>
<dbReference type="Proteomes" id="UP000779900">
    <property type="component" value="Unassembled WGS sequence"/>
</dbReference>
<name>A0A937XE13_UNCW3</name>
<proteinExistence type="predicted"/>
<feature type="signal peptide" evidence="1">
    <location>
        <begin position="1"/>
        <end position="24"/>
    </location>
</feature>
<protein>
    <recommendedName>
        <fullName evidence="4">Outer membrane protein beta-barrel domain-containing protein</fullName>
    </recommendedName>
</protein>
<evidence type="ECO:0000313" key="2">
    <source>
        <dbReference type="EMBL" id="MBM3331442.1"/>
    </source>
</evidence>
<evidence type="ECO:0000256" key="1">
    <source>
        <dbReference type="SAM" id="SignalP"/>
    </source>
</evidence>
<comment type="caution">
    <text evidence="2">The sequence shown here is derived from an EMBL/GenBank/DDBJ whole genome shotgun (WGS) entry which is preliminary data.</text>
</comment>
<organism evidence="2 3">
    <name type="scientific">candidate division WOR-3 bacterium</name>
    <dbReference type="NCBI Taxonomy" id="2052148"/>
    <lineage>
        <taxon>Bacteria</taxon>
        <taxon>Bacteria division WOR-3</taxon>
    </lineage>
</organism>
<sequence length="211" mass="22181">MNLRTVIASLLIAASLLLVTQAQAGAADKQSFLLSGQAGLNYYLKSGGPQDSPTSGLDLTIAPRLLYFPVKSIGVGGEANFYTYANGSKQTNIAIGPRAAFFLKPDASHYPRACCLTPWFGGNSSYWMPFVGVSLMYLMNSSTYSGYSSTASGFLGRVGVGAAPLIGDHGTAFVELGYQMQSLTQSGGSFASAQTSGKIYLEAGFGVFLFK</sequence>
<gene>
    <name evidence="2" type="ORF">FJY68_06260</name>
</gene>
<accession>A0A937XE13</accession>